<organism evidence="2 3">
    <name type="scientific">Demequina lutea</name>
    <dbReference type="NCBI Taxonomy" id="431489"/>
    <lineage>
        <taxon>Bacteria</taxon>
        <taxon>Bacillati</taxon>
        <taxon>Actinomycetota</taxon>
        <taxon>Actinomycetes</taxon>
        <taxon>Micrococcales</taxon>
        <taxon>Demequinaceae</taxon>
        <taxon>Demequina</taxon>
    </lineage>
</organism>
<comment type="caution">
    <text evidence="2">The sequence shown here is derived from an EMBL/GenBank/DDBJ whole genome shotgun (WGS) entry which is preliminary data.</text>
</comment>
<gene>
    <name evidence="2" type="ORF">BKA03_002069</name>
</gene>
<keyword evidence="3" id="KW-1185">Reference proteome</keyword>
<protein>
    <submittedName>
        <fullName evidence="2">Uncharacterized protein</fullName>
    </submittedName>
</protein>
<keyword evidence="1" id="KW-1133">Transmembrane helix</keyword>
<reference evidence="2 3" key="1">
    <citation type="submission" date="2020-07" db="EMBL/GenBank/DDBJ databases">
        <title>Sequencing the genomes of 1000 actinobacteria strains.</title>
        <authorList>
            <person name="Klenk H.-P."/>
        </authorList>
    </citation>
    <scope>NUCLEOTIDE SEQUENCE [LARGE SCALE GENOMIC DNA]</scope>
    <source>
        <strain evidence="2 3">DSM 19970</strain>
    </source>
</reference>
<dbReference type="AlphaFoldDB" id="A0A7Y9ZDG7"/>
<evidence type="ECO:0000313" key="2">
    <source>
        <dbReference type="EMBL" id="NYI41950.1"/>
    </source>
</evidence>
<keyword evidence="1" id="KW-0812">Transmembrane</keyword>
<name>A0A7Y9ZDG7_9MICO</name>
<keyword evidence="1" id="KW-0472">Membrane</keyword>
<sequence>MSGSSNGVGFVEVALFVAGPASGIFVYQSIQSKYRNRGARYMPERDVSRAVTDMVVEDTFTERVTVDNSSTTRRNEATPAVRAAFSKVTEA</sequence>
<proteinExistence type="predicted"/>
<feature type="transmembrane region" description="Helical" evidence="1">
    <location>
        <begin position="6"/>
        <end position="27"/>
    </location>
</feature>
<dbReference type="EMBL" id="JACBZO010000001">
    <property type="protein sequence ID" value="NYI41950.1"/>
    <property type="molecule type" value="Genomic_DNA"/>
</dbReference>
<accession>A0A7Y9ZDG7</accession>
<evidence type="ECO:0000313" key="3">
    <source>
        <dbReference type="Proteomes" id="UP000547973"/>
    </source>
</evidence>
<evidence type="ECO:0000256" key="1">
    <source>
        <dbReference type="SAM" id="Phobius"/>
    </source>
</evidence>
<dbReference type="RefSeq" id="WP_062076038.1">
    <property type="nucleotide sequence ID" value="NZ_BBRC01000015.1"/>
</dbReference>
<dbReference type="Proteomes" id="UP000547973">
    <property type="component" value="Unassembled WGS sequence"/>
</dbReference>